<evidence type="ECO:0000313" key="2">
    <source>
        <dbReference type="Proteomes" id="UP001153148"/>
    </source>
</evidence>
<dbReference type="Proteomes" id="UP001153148">
    <property type="component" value="Unassembled WGS sequence"/>
</dbReference>
<reference evidence="1" key="1">
    <citation type="submission" date="2021-03" db="EMBL/GenBank/DDBJ databases">
        <authorList>
            <person name="Tran Van P."/>
        </authorList>
    </citation>
    <scope>NUCLEOTIDE SEQUENCE</scope>
</reference>
<gene>
    <name evidence="1" type="ORF">TPAB3V08_LOCUS7788</name>
</gene>
<protein>
    <submittedName>
        <fullName evidence="1">Uncharacterized protein</fullName>
    </submittedName>
</protein>
<keyword evidence="2" id="KW-1185">Reference proteome</keyword>
<dbReference type="EMBL" id="CAJPIN010013731">
    <property type="protein sequence ID" value="CAG2060832.1"/>
    <property type="molecule type" value="Genomic_DNA"/>
</dbReference>
<comment type="caution">
    <text evidence="1">The sequence shown here is derived from an EMBL/GenBank/DDBJ whole genome shotgun (WGS) entry which is preliminary data.</text>
</comment>
<organism evidence="1 2">
    <name type="scientific">Timema podura</name>
    <name type="common">Walking stick</name>
    <dbReference type="NCBI Taxonomy" id="61482"/>
    <lineage>
        <taxon>Eukaryota</taxon>
        <taxon>Metazoa</taxon>
        <taxon>Ecdysozoa</taxon>
        <taxon>Arthropoda</taxon>
        <taxon>Hexapoda</taxon>
        <taxon>Insecta</taxon>
        <taxon>Pterygota</taxon>
        <taxon>Neoptera</taxon>
        <taxon>Polyneoptera</taxon>
        <taxon>Phasmatodea</taxon>
        <taxon>Timematodea</taxon>
        <taxon>Timematoidea</taxon>
        <taxon>Timematidae</taxon>
        <taxon>Timema</taxon>
    </lineage>
</organism>
<name>A0ABN7P1J8_TIMPD</name>
<accession>A0ABN7P1J8</accession>
<sequence length="140" mass="16072">MSEAPSVEKEPKTPISTCCKHCCCTKAKKEESTFIQDWTKIPSFNKWMEKIFGTKPESLSEPVIIPRAQSQPEVVPAKSKIFLTDVLWATTRIQEYDDGSKTYQVMKPTREMPDRVPDNFECIFAELNCCKRVERAGTKF</sequence>
<evidence type="ECO:0000313" key="1">
    <source>
        <dbReference type="EMBL" id="CAG2060832.1"/>
    </source>
</evidence>
<proteinExistence type="predicted"/>